<feature type="domain" description="N-acetyltransferase" evidence="1">
    <location>
        <begin position="78"/>
        <end position="219"/>
    </location>
</feature>
<dbReference type="CDD" id="cd04301">
    <property type="entry name" value="NAT_SF"/>
    <property type="match status" value="1"/>
</dbReference>
<keyword evidence="3" id="KW-1185">Reference proteome</keyword>
<dbReference type="GO" id="GO:0008080">
    <property type="term" value="F:N-acetyltransferase activity"/>
    <property type="evidence" value="ECO:0007669"/>
    <property type="project" value="TreeGrafter"/>
</dbReference>
<evidence type="ECO:0000313" key="2">
    <source>
        <dbReference type="EMBL" id="ABD40093.1"/>
    </source>
</evidence>
<dbReference type="STRING" id="323259.Mhun_0323"/>
<dbReference type="HOGENOM" id="CLU_1197643_0_0_2"/>
<name>Q2FLF4_METHJ</name>
<protein>
    <submittedName>
        <fullName evidence="2">GCN5-related N-acetyltransferase</fullName>
    </submittedName>
</protein>
<evidence type="ECO:0000259" key="1">
    <source>
        <dbReference type="PROSITE" id="PS51186"/>
    </source>
</evidence>
<dbReference type="GeneID" id="3925237"/>
<dbReference type="PANTHER" id="PTHR20905:SF1">
    <property type="entry name" value="AT07410P-RELATED"/>
    <property type="match status" value="1"/>
</dbReference>
<dbReference type="EnsemblBacteria" id="ABD40093">
    <property type="protein sequence ID" value="ABD40093"/>
    <property type="gene ID" value="Mhun_0323"/>
</dbReference>
<dbReference type="InterPro" id="IPR016181">
    <property type="entry name" value="Acyl_CoA_acyltransferase"/>
</dbReference>
<reference evidence="3" key="1">
    <citation type="journal article" date="2016" name="Stand. Genomic Sci.">
        <title>Complete genome sequence of Methanospirillum hungatei type strain JF1.</title>
        <authorList>
            <person name="Gunsalus R.P."/>
            <person name="Cook L.E."/>
            <person name="Crable B."/>
            <person name="Rohlin L."/>
            <person name="McDonald E."/>
            <person name="Mouttaki H."/>
            <person name="Sieber J.R."/>
            <person name="Poweleit N."/>
            <person name="Zhou H."/>
            <person name="Lapidus A.L."/>
            <person name="Daligault H.E."/>
            <person name="Land M."/>
            <person name="Gilna P."/>
            <person name="Ivanova N."/>
            <person name="Kyrpides N."/>
            <person name="Culley D.E."/>
            <person name="McInerney M.J."/>
        </authorList>
    </citation>
    <scope>NUCLEOTIDE SEQUENCE [LARGE SCALE GENOMIC DNA]</scope>
    <source>
        <strain evidence="3">ATCC 27890 / DSM 864 / NBRC 100397 / JF-1</strain>
    </source>
</reference>
<dbReference type="Proteomes" id="UP000001941">
    <property type="component" value="Chromosome"/>
</dbReference>
<dbReference type="Gene3D" id="3.40.630.30">
    <property type="match status" value="1"/>
</dbReference>
<dbReference type="OrthoDB" id="117551at2157"/>
<dbReference type="PROSITE" id="PS51186">
    <property type="entry name" value="GNAT"/>
    <property type="match status" value="1"/>
</dbReference>
<dbReference type="KEGG" id="mhu:Mhun_0323"/>
<dbReference type="InterPro" id="IPR000182">
    <property type="entry name" value="GNAT_dom"/>
</dbReference>
<dbReference type="Pfam" id="PF00583">
    <property type="entry name" value="Acetyltransf_1"/>
    <property type="match status" value="1"/>
</dbReference>
<dbReference type="InParanoid" id="Q2FLF4"/>
<proteinExistence type="predicted"/>
<dbReference type="eggNOG" id="arCOG00833">
    <property type="taxonomic scope" value="Archaea"/>
</dbReference>
<organism evidence="2 3">
    <name type="scientific">Methanospirillum hungatei JF-1 (strain ATCC 27890 / DSM 864 / NBRC 100397 / JF-1)</name>
    <dbReference type="NCBI Taxonomy" id="323259"/>
    <lineage>
        <taxon>Archaea</taxon>
        <taxon>Methanobacteriati</taxon>
        <taxon>Methanobacteriota</taxon>
        <taxon>Stenosarchaea group</taxon>
        <taxon>Methanomicrobia</taxon>
        <taxon>Methanomicrobiales</taxon>
        <taxon>Methanospirillaceae</taxon>
        <taxon>Methanospirillum</taxon>
    </lineage>
</organism>
<evidence type="ECO:0000313" key="3">
    <source>
        <dbReference type="Proteomes" id="UP000001941"/>
    </source>
</evidence>
<dbReference type="SUPFAM" id="SSF55729">
    <property type="entry name" value="Acyl-CoA N-acyltransferases (Nat)"/>
    <property type="match status" value="1"/>
</dbReference>
<gene>
    <name evidence="2" type="ordered locus">Mhun_0323</name>
</gene>
<dbReference type="AlphaFoldDB" id="Q2FLF4"/>
<dbReference type="RefSeq" id="WP_011447388.1">
    <property type="nucleotide sequence ID" value="NC_007796.1"/>
</dbReference>
<accession>Q2FLF4</accession>
<dbReference type="PANTHER" id="PTHR20905">
    <property type="entry name" value="N-ACETYLTRANSFERASE-RELATED"/>
    <property type="match status" value="1"/>
</dbReference>
<dbReference type="EMBL" id="CP000254">
    <property type="protein sequence ID" value="ABD40093.1"/>
    <property type="molecule type" value="Genomic_DNA"/>
</dbReference>
<sequence length="231" mass="25800">MTIFQNLIGKTNLLTPLPDTIQILPLSTEYYKAAAQLYSDVFISDEPTTYLHAPDPSVFIRYAEIYVRSLIPKNLSFIALDSVTGDIIGFIFCLDLKSDISDEGEEMVRFLSHFHETVILIDELEHRFLEIEELSPGEALHIFQIGVDKQYRRLKIGCSLIHTVVEHGKNLGFSKVIADCTSSASLQVFSSCDFELAGCIEYDTCCINGEHFFTGLDGGISLVVKNLVPLP</sequence>